<sequence>MLARDAVDEIYSEPLPSAVSEKSQECSNPPVIGRQSQTHSAGMMRGFFRPAQNPRAASAVCALLF</sequence>
<keyword evidence="3" id="KW-1185">Reference proteome</keyword>
<feature type="region of interest" description="Disordered" evidence="1">
    <location>
        <begin position="13"/>
        <end position="38"/>
    </location>
</feature>
<accession>A0ABS9ZHY4</accession>
<evidence type="ECO:0000313" key="3">
    <source>
        <dbReference type="Proteomes" id="UP001320513"/>
    </source>
</evidence>
<protein>
    <submittedName>
        <fullName evidence="2">Uncharacterized protein</fullName>
    </submittedName>
</protein>
<comment type="caution">
    <text evidence="2">The sequence shown here is derived from an EMBL/GenBank/DDBJ whole genome shotgun (WGS) entry which is preliminary data.</text>
</comment>
<gene>
    <name evidence="2" type="ORF">AUC61_06405</name>
</gene>
<dbReference type="EMBL" id="LOHG01000003">
    <property type="protein sequence ID" value="MCI8209162.1"/>
    <property type="molecule type" value="Genomic_DNA"/>
</dbReference>
<dbReference type="Proteomes" id="UP001320513">
    <property type="component" value="Unassembled WGS sequence"/>
</dbReference>
<name>A0ABS9ZHY4_9PSED</name>
<proteinExistence type="predicted"/>
<evidence type="ECO:0000313" key="2">
    <source>
        <dbReference type="EMBL" id="MCI8209162.1"/>
    </source>
</evidence>
<reference evidence="2 3" key="1">
    <citation type="submission" date="2015-12" db="EMBL/GenBank/DDBJ databases">
        <title>Phylogenomics in the description of a new species in the Pseudomonas syringae group.</title>
        <authorList>
            <person name="Busquets A."/>
            <person name="Gomila M."/>
            <person name="Beiki F."/>
            <person name="Rahimian H."/>
            <person name="Mulet M."/>
            <person name="Sanchez D."/>
            <person name="Garcia-Valdes E."/>
            <person name="Lalucat J."/>
        </authorList>
    </citation>
    <scope>NUCLEOTIDE SEQUENCE [LARGE SCALE GENOMIC DNA]</scope>
    <source>
        <strain evidence="2 3">S25</strain>
    </source>
</reference>
<evidence type="ECO:0000256" key="1">
    <source>
        <dbReference type="SAM" id="MobiDB-lite"/>
    </source>
</evidence>
<organism evidence="2 3">
    <name type="scientific">Pseudomonas maioricensis</name>
    <dbReference type="NCBI Taxonomy" id="1766623"/>
    <lineage>
        <taxon>Bacteria</taxon>
        <taxon>Pseudomonadati</taxon>
        <taxon>Pseudomonadota</taxon>
        <taxon>Gammaproteobacteria</taxon>
        <taxon>Pseudomonadales</taxon>
        <taxon>Pseudomonadaceae</taxon>
        <taxon>Pseudomonas</taxon>
    </lineage>
</organism>